<dbReference type="Gene3D" id="3.40.50.1820">
    <property type="entry name" value="alpha/beta hydrolase"/>
    <property type="match status" value="1"/>
</dbReference>
<keyword evidence="3" id="KW-0809">Transit peptide</keyword>
<dbReference type="EC" id="3.1.2.22" evidence="1"/>
<dbReference type="InterPro" id="IPR029058">
    <property type="entry name" value="AB_hydrolase_fold"/>
</dbReference>
<dbReference type="Proteomes" id="UP001524587">
    <property type="component" value="Unassembled WGS sequence"/>
</dbReference>
<dbReference type="SUPFAM" id="SSF53474">
    <property type="entry name" value="alpha/beta-Hydrolases"/>
    <property type="match status" value="1"/>
</dbReference>
<evidence type="ECO:0000256" key="5">
    <source>
        <dbReference type="ARBA" id="ARBA00039314"/>
    </source>
</evidence>
<evidence type="ECO:0000256" key="10">
    <source>
        <dbReference type="ARBA" id="ARBA00047409"/>
    </source>
</evidence>
<feature type="domain" description="AB hydrolase-1" evidence="12">
    <location>
        <begin position="28"/>
        <end position="233"/>
    </location>
</feature>
<dbReference type="GO" id="GO:0016787">
    <property type="term" value="F:hydrolase activity"/>
    <property type="evidence" value="ECO:0007669"/>
    <property type="project" value="UniProtKB-KW"/>
</dbReference>
<dbReference type="RefSeq" id="WP_422864449.1">
    <property type="nucleotide sequence ID" value="NZ_JAMSKV010000009.1"/>
</dbReference>
<protein>
    <recommendedName>
        <fullName evidence="5">Palmitoyl-protein thioesterase ABHD10, mitochondrial</fullName>
        <ecNumber evidence="4">3.1.1.93</ecNumber>
        <ecNumber evidence="1">3.1.2.22</ecNumber>
    </recommendedName>
    <alternativeName>
        <fullName evidence="7">Acyl-protein thioesterase ABHD10</fullName>
    </alternativeName>
    <alternativeName>
        <fullName evidence="8">Alpha/beta hydrolase domain-containing protein 10</fullName>
    </alternativeName>
    <alternativeName>
        <fullName evidence="6">Mycophenolic acid acyl-glucuronide esterase, mitochondrial</fullName>
    </alternativeName>
</protein>
<evidence type="ECO:0000259" key="12">
    <source>
        <dbReference type="Pfam" id="PF12697"/>
    </source>
</evidence>
<evidence type="ECO:0000256" key="2">
    <source>
        <dbReference type="ARBA" id="ARBA00022801"/>
    </source>
</evidence>
<dbReference type="InterPro" id="IPR000073">
    <property type="entry name" value="AB_hydrolase_1"/>
</dbReference>
<dbReference type="PANTHER" id="PTHR16138">
    <property type="entry name" value="MYCOPHENOLIC ACID ACYL-GLUCURONIDE ESTERASE, MITOCHONDRIAL"/>
    <property type="match status" value="1"/>
</dbReference>
<dbReference type="Pfam" id="PF12697">
    <property type="entry name" value="Abhydrolase_6"/>
    <property type="match status" value="1"/>
</dbReference>
<name>A0ABT1W7V2_9PROT</name>
<dbReference type="InterPro" id="IPR052382">
    <property type="entry name" value="ABHD10_acyl-thioesterase"/>
</dbReference>
<accession>A0ABT1W7V2</accession>
<evidence type="ECO:0000313" key="14">
    <source>
        <dbReference type="Proteomes" id="UP001524587"/>
    </source>
</evidence>
<dbReference type="EC" id="3.1.1.93" evidence="4"/>
<proteinExistence type="predicted"/>
<evidence type="ECO:0000256" key="9">
    <source>
        <dbReference type="ARBA" id="ARBA00046047"/>
    </source>
</evidence>
<comment type="function">
    <text evidence="9">Acts as an acyl-protein thioesterase that hydrolyzes fatty acids from acylated residues in proteins. Regulates the mitochondrial S-depalmitoylation of the nucleophilic active site residue of peroxiredoxin-5/PRDX5, a key antioxidant protein, therefore modulating mitochondrial antioxidant ability. Also catalyzes the deglucuronidation of mycophenolic acid acyl-glucuronide, an active metabolite of the immunosuppressant drug mycophenolate.</text>
</comment>
<keyword evidence="2 13" id="KW-0378">Hydrolase</keyword>
<comment type="caution">
    <text evidence="13">The sequence shown here is derived from an EMBL/GenBank/DDBJ whole genome shotgun (WGS) entry which is preliminary data.</text>
</comment>
<comment type="catalytic activity">
    <reaction evidence="10">
        <text>S-hexadecanoyl-L-cysteinyl-[protein] + H2O = L-cysteinyl-[protein] + hexadecanoate + H(+)</text>
        <dbReference type="Rhea" id="RHEA:19233"/>
        <dbReference type="Rhea" id="RHEA-COMP:10131"/>
        <dbReference type="Rhea" id="RHEA-COMP:11032"/>
        <dbReference type="ChEBI" id="CHEBI:7896"/>
        <dbReference type="ChEBI" id="CHEBI:15377"/>
        <dbReference type="ChEBI" id="CHEBI:15378"/>
        <dbReference type="ChEBI" id="CHEBI:29950"/>
        <dbReference type="ChEBI" id="CHEBI:74151"/>
        <dbReference type="EC" id="3.1.2.22"/>
    </reaction>
    <physiologicalReaction direction="left-to-right" evidence="10">
        <dbReference type="Rhea" id="RHEA:19234"/>
    </physiologicalReaction>
</comment>
<evidence type="ECO:0000256" key="6">
    <source>
        <dbReference type="ARBA" id="ARBA00041520"/>
    </source>
</evidence>
<evidence type="ECO:0000313" key="13">
    <source>
        <dbReference type="EMBL" id="MCQ8278969.1"/>
    </source>
</evidence>
<evidence type="ECO:0000256" key="1">
    <source>
        <dbReference type="ARBA" id="ARBA00012423"/>
    </source>
</evidence>
<dbReference type="PANTHER" id="PTHR16138:SF7">
    <property type="entry name" value="PALMITOYL-PROTEIN THIOESTERASE ABHD10, MITOCHONDRIAL"/>
    <property type="match status" value="1"/>
</dbReference>
<organism evidence="13 14">
    <name type="scientific">Endosaccharibacter trunci</name>
    <dbReference type="NCBI Taxonomy" id="2812733"/>
    <lineage>
        <taxon>Bacteria</taxon>
        <taxon>Pseudomonadati</taxon>
        <taxon>Pseudomonadota</taxon>
        <taxon>Alphaproteobacteria</taxon>
        <taxon>Acetobacterales</taxon>
        <taxon>Acetobacteraceae</taxon>
        <taxon>Endosaccharibacter</taxon>
    </lineage>
</organism>
<evidence type="ECO:0000256" key="4">
    <source>
        <dbReference type="ARBA" id="ARBA00039132"/>
    </source>
</evidence>
<reference evidence="13 14" key="1">
    <citation type="submission" date="2022-06" db="EMBL/GenBank/DDBJ databases">
        <title>Endosaccharibacter gen. nov., sp. nov., endophytic bacteria isolated from sugarcane.</title>
        <authorList>
            <person name="Pitiwittayakul N."/>
            <person name="Yukphan P."/>
            <person name="Charoenyingcharoen P."/>
            <person name="Tanasupawat S."/>
        </authorList>
    </citation>
    <scope>NUCLEOTIDE SEQUENCE [LARGE SCALE GENOMIC DNA]</scope>
    <source>
        <strain evidence="13 14">KSS8</strain>
    </source>
</reference>
<evidence type="ECO:0000256" key="7">
    <source>
        <dbReference type="ARBA" id="ARBA00042645"/>
    </source>
</evidence>
<gene>
    <name evidence="13" type="ORF">NFI95_10975</name>
</gene>
<sequence>MSRETLHTVMRDGNALAALHRPGKQPTLVFLPGLRSDMTGDKATALAAFGAEMGLATLRLDYSGHGQSDGAFEDGSIARWRDDAIAVIDALAPGRVLLVGSSMGGWIGLLVAKALAERVSGFVGIAAAPDFTRQMEAGLSDEQRAALAAGRTIYLPAIPDPLPITARALSEGESCCIMEAPIALDRPVRLLHGQQDDVVPWRTALEITEKLTGNDCRTVLVKDGDHRLSRPQDIALLRETVAGLLQTLEG</sequence>
<evidence type="ECO:0000256" key="3">
    <source>
        <dbReference type="ARBA" id="ARBA00022946"/>
    </source>
</evidence>
<dbReference type="EMBL" id="JAMSKV010000009">
    <property type="protein sequence ID" value="MCQ8278969.1"/>
    <property type="molecule type" value="Genomic_DNA"/>
</dbReference>
<comment type="catalytic activity">
    <reaction evidence="11">
        <text>mycophenolic acid O-acyl-beta-D-glucuronide + H2O = mycophenolate + D-glucuronate + H(+)</text>
        <dbReference type="Rhea" id="RHEA:34179"/>
        <dbReference type="ChEBI" id="CHEBI:15377"/>
        <dbReference type="ChEBI" id="CHEBI:15378"/>
        <dbReference type="ChEBI" id="CHEBI:58720"/>
        <dbReference type="ChEBI" id="CHEBI:62932"/>
        <dbReference type="ChEBI" id="CHEBI:66982"/>
        <dbReference type="EC" id="3.1.1.93"/>
    </reaction>
    <physiologicalReaction direction="left-to-right" evidence="11">
        <dbReference type="Rhea" id="RHEA:34180"/>
    </physiologicalReaction>
</comment>
<keyword evidence="14" id="KW-1185">Reference proteome</keyword>
<evidence type="ECO:0000256" key="8">
    <source>
        <dbReference type="ARBA" id="ARBA00042704"/>
    </source>
</evidence>
<evidence type="ECO:0000256" key="11">
    <source>
        <dbReference type="ARBA" id="ARBA00047972"/>
    </source>
</evidence>